<keyword evidence="8 10" id="KW-0238">DNA-binding</keyword>
<evidence type="ECO:0000256" key="8">
    <source>
        <dbReference type="ARBA" id="ARBA00023125"/>
    </source>
</evidence>
<keyword evidence="3 10" id="KW-0227">DNA damage</keyword>
<dbReference type="Gene3D" id="3.40.50.10930">
    <property type="match status" value="1"/>
</dbReference>
<dbReference type="Gene3D" id="1.10.486.10">
    <property type="entry name" value="PCRA, domain 4"/>
    <property type="match status" value="1"/>
</dbReference>
<comment type="miscellaneous">
    <text evidence="10">In the RecBCD complex, RecB has a slow 3'-5' helicase, an exonuclease activity and loads RecA onto ssDNA, RecD has a fast 5'-3' helicase activity, while RecC stimulates the ATPase and processivity of the RecB helicase and contributes to recognition of the Chi site.</text>
</comment>
<accession>A0ABZ1B2J3</accession>
<protein>
    <recommendedName>
        <fullName evidence="10">RecBCD enzyme subunit RecC</fullName>
    </recommendedName>
    <alternativeName>
        <fullName evidence="10">Exonuclease V subunit RecC</fullName>
        <shortName evidence="10">ExoV subunit RecC</shortName>
    </alternativeName>
    <alternativeName>
        <fullName evidence="10">Helicase/nuclease RecBCD subunit RecC</fullName>
    </alternativeName>
</protein>
<evidence type="ECO:0000256" key="6">
    <source>
        <dbReference type="ARBA" id="ARBA00022839"/>
    </source>
</evidence>
<evidence type="ECO:0000313" key="12">
    <source>
        <dbReference type="Proteomes" id="UP001324287"/>
    </source>
</evidence>
<dbReference type="Pfam" id="PF04257">
    <property type="entry name" value="Exonuc_V_gamma"/>
    <property type="match status" value="1"/>
</dbReference>
<evidence type="ECO:0000256" key="9">
    <source>
        <dbReference type="ARBA" id="ARBA00023204"/>
    </source>
</evidence>
<evidence type="ECO:0000256" key="5">
    <source>
        <dbReference type="ARBA" id="ARBA00022806"/>
    </source>
</evidence>
<keyword evidence="12" id="KW-1185">Reference proteome</keyword>
<reference evidence="11 12" key="1">
    <citation type="submission" date="2023-12" db="EMBL/GenBank/DDBJ databases">
        <title>Blastococcus brunescens sp. nov., an actonobacterium isolated from sandstone collected in sahara desert.</title>
        <authorList>
            <person name="Gtari M."/>
            <person name="Ghodhbane F."/>
        </authorList>
    </citation>
    <scope>NUCLEOTIDE SEQUENCE [LARGE SCALE GENOMIC DNA]</scope>
    <source>
        <strain evidence="11 12">BMG 8361</strain>
    </source>
</reference>
<dbReference type="GO" id="GO:0008854">
    <property type="term" value="F:exodeoxyribonuclease V activity"/>
    <property type="evidence" value="ECO:0007669"/>
    <property type="project" value="UniProtKB-EC"/>
</dbReference>
<keyword evidence="2 10" id="KW-0547">Nucleotide-binding</keyword>
<dbReference type="InterPro" id="IPR027417">
    <property type="entry name" value="P-loop_NTPase"/>
</dbReference>
<dbReference type="NCBIfam" id="TIGR01450">
    <property type="entry name" value="recC"/>
    <property type="match status" value="1"/>
</dbReference>
<dbReference type="PANTHER" id="PTHR30591:SF1">
    <property type="entry name" value="RECBCD ENZYME SUBUNIT RECC"/>
    <property type="match status" value="1"/>
</dbReference>
<proteinExistence type="inferred from homology"/>
<keyword evidence="7 10" id="KW-0067">ATP-binding</keyword>
<name>A0ABZ1B2J3_9ACTN</name>
<dbReference type="Gene3D" id="1.10.10.160">
    <property type="match status" value="1"/>
</dbReference>
<comment type="function">
    <text evidence="10">A helicase/nuclease that prepares dsDNA breaks (DSB) for recombinational DNA repair. Binds to DSBs and unwinds DNA via a highly rapid and processive ATP-dependent bidirectional helicase activity. Unwinds dsDNA until it encounters a Chi (crossover hotspot instigator) sequence from the 3' direction. Cuts ssDNA a few nucleotides 3' to the Chi site. The properties and activities of the enzyme are changed at Chi. The Chi-altered holoenzyme produces a long 3'-ssDNA overhang and facilitates RecA-binding to the ssDNA for homologous DNA recombination and repair. Holoenzyme degrades any linearized DNA that is unable to undergo homologous recombination. In the holoenzyme this subunit recognizes the wild-type Chi sequence, and when added to isolated RecB increases its ATP-dependent helicase processivity.</text>
</comment>
<sequence>MPVPSLGRGLHVHRSESAQALVDGLAGLLATPPADPFDRDVVAVPARGVERWITQQMSARLGAAGRQDGVCARVEFPRPGELLHGAVAAVSPRYAQAVDAWRADRAVWVLLRALDDVLREEPGAAWCAALHRYLAVDGGPSSRRYGLARHVSGLFGSYAAVRPQLVRAWADGRDDAVPADLRWQPELWRRLRARLGSSPAELLDEACAALRDSPDDGALPGRLNVFGASRLDAADLQVLSALAGRRAVHLWVHSASPALWDAVAGAEVPGVRRAEVSVPVRNPLLASLSRDVRELQLRLRALPVVADVHHPPVPPAGAPSLLARLQADLRGDRRPAPGHRLAPDDRSVQVHACHGRARQVEVLREVLVGLLADDDTLEPRDVLVMCPDVEGFAPLVAAVFGADDHPGGRLRVSLADRSPRRVNPLLDLAATLLETAASRVTATQVLDLAGGDPVRVRFAFDDDDLERLREWTVSAGVRWGLDGRHRDGWRVGHLEQGTWRAGMDRLLAGVAVEQHDTLLGSALPVDEVDSSAIELAGRFAEFVDRLDTAVADFGGRYTVAEWVDLLERHVEALGGARADAQWQLVALRQELGEVRAAAEDAGAEAGRPEIGLAEMTALIGRRLEGRPTTAGFRNGGMTVCTLTPMRSVPHRVVCLLGMDDGAFPRQTSVDGEDLLLRDPCLGERDARSEDRQLFLDALGAAGDHLVITYGGADVRTGAPLPPAVPVGELLDALEATAVSGDGGSVRDAVVVHHPLQPFDRRNFLDGALGRPGPFSFDTTWLAGAVTAAGERVAPAPSWRHRCRRPRRVASSSSVG</sequence>
<evidence type="ECO:0000256" key="10">
    <source>
        <dbReference type="HAMAP-Rule" id="MF_01486"/>
    </source>
</evidence>
<gene>
    <name evidence="10 11" type="primary">recC</name>
    <name evidence="11" type="ORF">U6N30_04835</name>
</gene>
<evidence type="ECO:0000256" key="1">
    <source>
        <dbReference type="ARBA" id="ARBA00022722"/>
    </source>
</evidence>
<keyword evidence="9 10" id="KW-0234">DNA repair</keyword>
<keyword evidence="4 10" id="KW-0378">Hydrolase</keyword>
<keyword evidence="5 10" id="KW-0347">Helicase</keyword>
<dbReference type="Proteomes" id="UP001324287">
    <property type="component" value="Chromosome"/>
</dbReference>
<dbReference type="RefSeq" id="WP_324276360.1">
    <property type="nucleotide sequence ID" value="NZ_CP141261.1"/>
</dbReference>
<dbReference type="Gene3D" id="3.40.50.300">
    <property type="entry name" value="P-loop containing nucleotide triphosphate hydrolases"/>
    <property type="match status" value="1"/>
</dbReference>
<comment type="similarity">
    <text evidence="10">Belongs to the RecC family.</text>
</comment>
<evidence type="ECO:0000256" key="2">
    <source>
        <dbReference type="ARBA" id="ARBA00022741"/>
    </source>
</evidence>
<comment type="subunit">
    <text evidence="10">Heterotrimer of RecB, RecC and RecD. All subunits contribute to DNA-binding.</text>
</comment>
<keyword evidence="1 10" id="KW-0540">Nuclease</keyword>
<evidence type="ECO:0000256" key="4">
    <source>
        <dbReference type="ARBA" id="ARBA00022801"/>
    </source>
</evidence>
<evidence type="ECO:0000256" key="3">
    <source>
        <dbReference type="ARBA" id="ARBA00022763"/>
    </source>
</evidence>
<evidence type="ECO:0000256" key="7">
    <source>
        <dbReference type="ARBA" id="ARBA00022840"/>
    </source>
</evidence>
<dbReference type="InterPro" id="IPR006697">
    <property type="entry name" value="RecC"/>
</dbReference>
<dbReference type="HAMAP" id="MF_01486">
    <property type="entry name" value="RecC"/>
    <property type="match status" value="1"/>
</dbReference>
<dbReference type="InterPro" id="IPR013986">
    <property type="entry name" value="DExx_box_DNA_helicase_dom_sf"/>
</dbReference>
<dbReference type="PANTHER" id="PTHR30591">
    <property type="entry name" value="RECBCD ENZYME SUBUNIT RECC"/>
    <property type="match status" value="1"/>
</dbReference>
<organism evidence="11 12">
    <name type="scientific">Blastococcus brunescens</name>
    <dbReference type="NCBI Taxonomy" id="1564165"/>
    <lineage>
        <taxon>Bacteria</taxon>
        <taxon>Bacillati</taxon>
        <taxon>Actinomycetota</taxon>
        <taxon>Actinomycetes</taxon>
        <taxon>Geodermatophilales</taxon>
        <taxon>Geodermatophilaceae</taxon>
        <taxon>Blastococcus</taxon>
    </lineage>
</organism>
<keyword evidence="6 10" id="KW-0269">Exonuclease</keyword>
<dbReference type="EMBL" id="CP141261">
    <property type="protein sequence ID" value="WRL65036.1"/>
    <property type="molecule type" value="Genomic_DNA"/>
</dbReference>
<evidence type="ECO:0000313" key="11">
    <source>
        <dbReference type="EMBL" id="WRL65036.1"/>
    </source>
</evidence>
<dbReference type="SUPFAM" id="SSF52540">
    <property type="entry name" value="P-loop containing nucleoside triphosphate hydrolases"/>
    <property type="match status" value="2"/>
</dbReference>